<dbReference type="OrthoDB" id="184583at2759"/>
<dbReference type="CDD" id="cd00116">
    <property type="entry name" value="LRR_RI"/>
    <property type="match status" value="1"/>
</dbReference>
<feature type="region of interest" description="Disordered" evidence="6">
    <location>
        <begin position="187"/>
        <end position="218"/>
    </location>
</feature>
<dbReference type="PANTHER" id="PTHR24113:SF12">
    <property type="entry name" value="RAN GTPASE-ACTIVATING PROTEIN 1"/>
    <property type="match status" value="1"/>
</dbReference>
<dbReference type="RefSeq" id="XP_014180181.1">
    <property type="nucleotide sequence ID" value="XM_014324706.1"/>
</dbReference>
<feature type="active site" description="Nucleophile" evidence="4">
    <location>
        <position position="430"/>
    </location>
</feature>
<dbReference type="SMART" id="SM00726">
    <property type="entry name" value="UIM"/>
    <property type="match status" value="2"/>
</dbReference>
<organism evidence="7 8">
    <name type="scientific">Trichosporon asahii var. asahii (strain ATCC 90039 / CBS 2479 / JCM 2466 / KCTC 7840 / NBRC 103889/ NCYC 2677 / UAMH 7654)</name>
    <name type="common">Yeast</name>
    <dbReference type="NCBI Taxonomy" id="1186058"/>
    <lineage>
        <taxon>Eukaryota</taxon>
        <taxon>Fungi</taxon>
        <taxon>Dikarya</taxon>
        <taxon>Basidiomycota</taxon>
        <taxon>Agaricomycotina</taxon>
        <taxon>Tremellomycetes</taxon>
        <taxon>Trichosporonales</taxon>
        <taxon>Trichosporonaceae</taxon>
        <taxon>Trichosporon</taxon>
    </lineage>
</organism>
<dbReference type="KEGG" id="tasa:A1Q1_01667"/>
<comment type="caution">
    <text evidence="7">The sequence shown here is derived from an EMBL/GenBank/DDBJ whole genome shotgun (WGS) entry which is preliminary data.</text>
</comment>
<dbReference type="GO" id="GO:0006913">
    <property type="term" value="P:nucleocytoplasmic transport"/>
    <property type="evidence" value="ECO:0007669"/>
    <property type="project" value="TreeGrafter"/>
</dbReference>
<proteinExistence type="predicted"/>
<dbReference type="GO" id="GO:0006281">
    <property type="term" value="P:DNA repair"/>
    <property type="evidence" value="ECO:0007669"/>
    <property type="project" value="InterPro"/>
</dbReference>
<dbReference type="GO" id="GO:0048471">
    <property type="term" value="C:perinuclear region of cytoplasm"/>
    <property type="evidence" value="ECO:0007669"/>
    <property type="project" value="TreeGrafter"/>
</dbReference>
<evidence type="ECO:0000313" key="8">
    <source>
        <dbReference type="Proteomes" id="UP000002748"/>
    </source>
</evidence>
<dbReference type="Gene3D" id="3.80.10.10">
    <property type="entry name" value="Ribonuclease Inhibitor"/>
    <property type="match status" value="1"/>
</dbReference>
<dbReference type="GO" id="GO:0005634">
    <property type="term" value="C:nucleus"/>
    <property type="evidence" value="ECO:0007669"/>
    <property type="project" value="InterPro"/>
</dbReference>
<dbReference type="SUPFAM" id="SSF56024">
    <property type="entry name" value="Phospholipase D/nuclease"/>
    <property type="match status" value="2"/>
</dbReference>
<evidence type="ECO:0000256" key="5">
    <source>
        <dbReference type="PIRSR" id="PIRSR610347-2"/>
    </source>
</evidence>
<dbReference type="InterPro" id="IPR032675">
    <property type="entry name" value="LRR_dom_sf"/>
</dbReference>
<dbReference type="GO" id="GO:0005096">
    <property type="term" value="F:GTPase activator activity"/>
    <property type="evidence" value="ECO:0007669"/>
    <property type="project" value="UniProtKB-KW"/>
</dbReference>
<dbReference type="EMBL" id="ALBS01000177">
    <property type="protein sequence ID" value="EJT49186.1"/>
    <property type="molecule type" value="Genomic_DNA"/>
</dbReference>
<dbReference type="Gene3D" id="3.30.870.10">
    <property type="entry name" value="Endonuclease Chain A"/>
    <property type="match status" value="2"/>
</dbReference>
<evidence type="ECO:0000256" key="6">
    <source>
        <dbReference type="SAM" id="MobiDB-lite"/>
    </source>
</evidence>
<evidence type="ECO:0000256" key="3">
    <source>
        <dbReference type="ARBA" id="ARBA00022737"/>
    </source>
</evidence>
<name>J5T4W7_TRIAS</name>
<gene>
    <name evidence="7" type="ORF">A1Q1_01667</name>
</gene>
<dbReference type="SUPFAM" id="SSF52047">
    <property type="entry name" value="RNI-like"/>
    <property type="match status" value="1"/>
</dbReference>
<dbReference type="Proteomes" id="UP000002748">
    <property type="component" value="Unassembled WGS sequence"/>
</dbReference>
<feature type="region of interest" description="Disordered" evidence="6">
    <location>
        <begin position="1096"/>
        <end position="1170"/>
    </location>
</feature>
<dbReference type="AlphaFoldDB" id="J5T4W7"/>
<feature type="compositionally biased region" description="Pro residues" evidence="6">
    <location>
        <begin position="256"/>
        <end position="266"/>
    </location>
</feature>
<keyword evidence="3" id="KW-0677">Repeat</keyword>
<feature type="region of interest" description="Disordered" evidence="6">
    <location>
        <begin position="1"/>
        <end position="38"/>
    </location>
</feature>
<dbReference type="Pfam" id="PF06087">
    <property type="entry name" value="Tyr-DNA_phospho"/>
    <property type="match status" value="1"/>
</dbReference>
<dbReference type="InterPro" id="IPR010347">
    <property type="entry name" value="Tdp1"/>
</dbReference>
<dbReference type="PROSITE" id="PS50330">
    <property type="entry name" value="UIM"/>
    <property type="match status" value="1"/>
</dbReference>
<dbReference type="InterPro" id="IPR003903">
    <property type="entry name" value="UIM_dom"/>
</dbReference>
<dbReference type="VEuPathDB" id="FungiDB:A1Q1_01667"/>
<sequence length="1170" mass="127703">MDDNSDDERHERALGGFGAFGAATPADPGPPPRAGDNADFDAHFFDIFGDVDDGVDYHELRRAIALSMQDQQATGRADDPIVLDDDDDELQAVLAMSKAEAEQTTPRKRARSETPEEERRQIAQYVCLLSLSAVSSREAKLTSRAIAASRKREATPYDSDSDGEIDRMNAALEASRKEELERRKRLRLDSGSAAGSAPSTLPNSPAPERPAEPARPVGLGALGIDRAQMEKERLARLAARQNSNGEGAAKDSPAPASNPRPPPLSRPGPSSRAGPSSPPRSPQSDHPYQGRGPFPRDAAGEYYLDGELRHVALKIGKATGDPTFSPRDVFGNVSSGIVGIADAQPEQIDFLIMSSFCWDGMFMDSGFLPQTDLCPTIRVCRPPGDQWDRRRKSGKLTISDEGEVHIYPDMAGKDGYGYGGCRLLTSRSEHQKWAFVFYKTGRLRVAIMTANMVDYDWERIENTVFVQDVLPNKAGHSPDWHLPDFPQQFADLFKHLKIHKGIEFMRQTHPLGSQVPISSDPSYTDFGKWDWSRVKARLVISIAGKYEGFHDMSKWGIGRLGQVVQEEGWLPGAGERVVAEYQYGMDWMRNFYQCVCGKDLKSIAALPKATTWPPMKVVFPSLATVDASIGGRDQLQKREDQAAAARRKLEARRCADALEDADCNVRADPDDIGSVGIVQGSGKAEGEAWGTLNFKNKPPTLNAQKVASAIAPHSRPPRKYSSDDEPWVPRVQSGTTEAAVRALERDTPYDEEPTFCRPGQQVLPLLLLSILRLIIIDMSSADGKVFSIVGKNLKANTKADLEPYLTELAELPDVEEVHFGGNSLGVEACEALAAVLKEKKSLRALSALCDALIDHEGLVELDLSDNAFGGRCADAMTSFLKNNDVYQVIKLNNTGLGPEGGKVIAGAILELANRLKEEGKTSQLRTVVCGRSRLENGSASVWADAFAAHGGLKEIRMPQNGIRMEGIEALAKGLAHNKDLEHLDLQDNTATRSGTRALVRVLENWPNLRHLNLSDCLLGKAGGIALGTALANGSNPKLESLKLQYGEFDKRTIELLSTAVAQHLTNLTELELNGNQCDAEDEAIEELRKALALHGNEDALDDLDDMEEPCSDEEDESEEEEEEEKEAEEQETPEGEDDGVAAGVSDGKPPISDKEADDLADVLAGTHINK</sequence>
<evidence type="ECO:0000256" key="4">
    <source>
        <dbReference type="PIRSR" id="PIRSR610347-1"/>
    </source>
</evidence>
<evidence type="ECO:0000256" key="2">
    <source>
        <dbReference type="ARBA" id="ARBA00022614"/>
    </source>
</evidence>
<dbReference type="GO" id="GO:0008081">
    <property type="term" value="F:phosphoric diester hydrolase activity"/>
    <property type="evidence" value="ECO:0007669"/>
    <property type="project" value="InterPro"/>
</dbReference>
<dbReference type="SMART" id="SM00368">
    <property type="entry name" value="LRR_RI"/>
    <property type="match status" value="8"/>
</dbReference>
<dbReference type="GO" id="GO:0005829">
    <property type="term" value="C:cytosol"/>
    <property type="evidence" value="ECO:0007669"/>
    <property type="project" value="TreeGrafter"/>
</dbReference>
<dbReference type="InterPro" id="IPR027038">
    <property type="entry name" value="RanGap"/>
</dbReference>
<dbReference type="Pfam" id="PF13516">
    <property type="entry name" value="LRR_6"/>
    <property type="match status" value="1"/>
</dbReference>
<dbReference type="HOGENOM" id="CLU_274189_0_0_1"/>
<dbReference type="GeneID" id="25985181"/>
<evidence type="ECO:0000313" key="7">
    <source>
        <dbReference type="EMBL" id="EJT49186.1"/>
    </source>
</evidence>
<evidence type="ECO:0000256" key="1">
    <source>
        <dbReference type="ARBA" id="ARBA00022468"/>
    </source>
</evidence>
<feature type="region of interest" description="Disordered" evidence="6">
    <location>
        <begin position="240"/>
        <end position="299"/>
    </location>
</feature>
<feature type="region of interest" description="Disordered" evidence="6">
    <location>
        <begin position="97"/>
        <end position="119"/>
    </location>
</feature>
<accession>J5T4W7</accession>
<reference evidence="7 8" key="1">
    <citation type="journal article" date="2012" name="Eukaryot. Cell">
        <title>Draft genome sequence of CBS 2479, the standard type strain of Trichosporon asahii.</title>
        <authorList>
            <person name="Yang R.Y."/>
            <person name="Li H.T."/>
            <person name="Zhu H."/>
            <person name="Zhou G.P."/>
            <person name="Wang M."/>
            <person name="Wang L."/>
        </authorList>
    </citation>
    <scope>NUCLEOTIDE SEQUENCE [LARGE SCALE GENOMIC DNA]</scope>
    <source>
        <strain evidence="8">ATCC 90039 / CBS 2479 / JCM 2466 / KCTC 7840 / NCYC 2677 / UAMH 7654</strain>
    </source>
</reference>
<feature type="region of interest" description="Disordered" evidence="6">
    <location>
        <begin position="706"/>
        <end position="735"/>
    </location>
</feature>
<feature type="binding site" evidence="5">
    <location>
        <position position="432"/>
    </location>
    <ligand>
        <name>substrate</name>
    </ligand>
</feature>
<keyword evidence="1" id="KW-0343">GTPase activation</keyword>
<dbReference type="GO" id="GO:0031267">
    <property type="term" value="F:small GTPase binding"/>
    <property type="evidence" value="ECO:0007669"/>
    <property type="project" value="TreeGrafter"/>
</dbReference>
<dbReference type="PANTHER" id="PTHR24113">
    <property type="entry name" value="RAN GTPASE-ACTIVATING PROTEIN 1"/>
    <property type="match status" value="1"/>
</dbReference>
<keyword evidence="2" id="KW-0433">Leucine-rich repeat</keyword>
<dbReference type="InterPro" id="IPR001611">
    <property type="entry name" value="Leu-rich_rpt"/>
</dbReference>
<protein>
    <submittedName>
        <fullName evidence="7">Ran GTPase activator</fullName>
    </submittedName>
</protein>
<feature type="compositionally biased region" description="Acidic residues" evidence="6">
    <location>
        <begin position="1098"/>
        <end position="1139"/>
    </location>
</feature>